<evidence type="ECO:0000256" key="1">
    <source>
        <dbReference type="SAM" id="MobiDB-lite"/>
    </source>
</evidence>
<protein>
    <submittedName>
        <fullName evidence="2">Uncharacterized protein</fullName>
    </submittedName>
</protein>
<accession>A0A2N5U4L1</accession>
<proteinExistence type="predicted"/>
<evidence type="ECO:0000313" key="2">
    <source>
        <dbReference type="EMBL" id="PLW32666.1"/>
    </source>
</evidence>
<evidence type="ECO:0000313" key="3">
    <source>
        <dbReference type="Proteomes" id="UP000235388"/>
    </source>
</evidence>
<feature type="region of interest" description="Disordered" evidence="1">
    <location>
        <begin position="53"/>
        <end position="76"/>
    </location>
</feature>
<dbReference type="AlphaFoldDB" id="A0A2N5U4L1"/>
<feature type="compositionally biased region" description="Polar residues" evidence="1">
    <location>
        <begin position="65"/>
        <end position="76"/>
    </location>
</feature>
<organism evidence="2 3">
    <name type="scientific">Puccinia coronata f. sp. avenae</name>
    <dbReference type="NCBI Taxonomy" id="200324"/>
    <lineage>
        <taxon>Eukaryota</taxon>
        <taxon>Fungi</taxon>
        <taxon>Dikarya</taxon>
        <taxon>Basidiomycota</taxon>
        <taxon>Pucciniomycotina</taxon>
        <taxon>Pucciniomycetes</taxon>
        <taxon>Pucciniales</taxon>
        <taxon>Pucciniaceae</taxon>
        <taxon>Puccinia</taxon>
    </lineage>
</organism>
<dbReference type="Proteomes" id="UP000235388">
    <property type="component" value="Unassembled WGS sequence"/>
</dbReference>
<dbReference type="EMBL" id="PGCJ01000317">
    <property type="protein sequence ID" value="PLW32666.1"/>
    <property type="molecule type" value="Genomic_DNA"/>
</dbReference>
<reference evidence="2 3" key="1">
    <citation type="submission" date="2017-11" db="EMBL/GenBank/DDBJ databases">
        <title>De novo assembly and phasing of dikaryotic genomes from two isolates of Puccinia coronata f. sp. avenae, the causal agent of oat crown rust.</title>
        <authorList>
            <person name="Miller M.E."/>
            <person name="Zhang Y."/>
            <person name="Omidvar V."/>
            <person name="Sperschneider J."/>
            <person name="Schwessinger B."/>
            <person name="Raley C."/>
            <person name="Palmer J.M."/>
            <person name="Garnica D."/>
            <person name="Upadhyaya N."/>
            <person name="Rathjen J."/>
            <person name="Taylor J.M."/>
            <person name="Park R.F."/>
            <person name="Dodds P.N."/>
            <person name="Hirsch C.D."/>
            <person name="Kianian S.F."/>
            <person name="Figueroa M."/>
        </authorList>
    </citation>
    <scope>NUCLEOTIDE SEQUENCE [LARGE SCALE GENOMIC DNA]</scope>
    <source>
        <strain evidence="2">12NC29</strain>
    </source>
</reference>
<keyword evidence="3" id="KW-1185">Reference proteome</keyword>
<sequence>MPRFPLINPLATYNPQACPKVDIVMSLSTHQSTSTVQLDGVCQGSKNALLSQSHTAKTSAARPSKQLTRTTGGFLH</sequence>
<comment type="caution">
    <text evidence="2">The sequence shown here is derived from an EMBL/GenBank/DDBJ whole genome shotgun (WGS) entry which is preliminary data.</text>
</comment>
<name>A0A2N5U4L1_9BASI</name>
<gene>
    <name evidence="2" type="ORF">PCANC_24640</name>
</gene>